<dbReference type="EMBL" id="JAIVFP010000001">
    <property type="protein sequence ID" value="MCI4684736.1"/>
    <property type="molecule type" value="Genomic_DNA"/>
</dbReference>
<comment type="caution">
    <text evidence="6">The sequence shown here is derived from an EMBL/GenBank/DDBJ whole genome shotgun (WGS) entry which is preliminary data.</text>
</comment>
<dbReference type="Proteomes" id="UP001139104">
    <property type="component" value="Unassembled WGS sequence"/>
</dbReference>
<dbReference type="RefSeq" id="WP_243068619.1">
    <property type="nucleotide sequence ID" value="NZ_JAIVFK010000005.1"/>
</dbReference>
<protein>
    <submittedName>
        <fullName evidence="6">Disulfide bond formation protein B</fullName>
    </submittedName>
</protein>
<dbReference type="InterPro" id="IPR023380">
    <property type="entry name" value="DsbB-like_sf"/>
</dbReference>
<feature type="transmembrane region" description="Helical" evidence="5">
    <location>
        <begin position="73"/>
        <end position="94"/>
    </location>
</feature>
<comment type="subcellular location">
    <subcellularLocation>
        <location evidence="1">Membrane</location>
        <topology evidence="1">Multi-pass membrane protein</topology>
    </subcellularLocation>
</comment>
<reference evidence="6" key="1">
    <citation type="journal article" date="2022" name="ISME J.">
        <title>Identification of active gaseous-alkane degraders at natural gas seeps.</title>
        <authorList>
            <person name="Farhan Ul Haque M."/>
            <person name="Hernandez M."/>
            <person name="Crombie A.T."/>
            <person name="Murrell J.C."/>
        </authorList>
    </citation>
    <scope>NUCLEOTIDE SEQUENCE</scope>
    <source>
        <strain evidence="6">PC2</strain>
    </source>
</reference>
<evidence type="ECO:0000256" key="3">
    <source>
        <dbReference type="ARBA" id="ARBA00022989"/>
    </source>
</evidence>
<keyword evidence="7" id="KW-1185">Reference proteome</keyword>
<evidence type="ECO:0000313" key="7">
    <source>
        <dbReference type="Proteomes" id="UP001139104"/>
    </source>
</evidence>
<evidence type="ECO:0000256" key="4">
    <source>
        <dbReference type="ARBA" id="ARBA00023136"/>
    </source>
</evidence>
<keyword evidence="4 5" id="KW-0472">Membrane</keyword>
<evidence type="ECO:0000313" key="6">
    <source>
        <dbReference type="EMBL" id="MCI4684736.1"/>
    </source>
</evidence>
<gene>
    <name evidence="6" type="ORF">K2U94_18505</name>
</gene>
<feature type="transmembrane region" description="Helical" evidence="5">
    <location>
        <begin position="50"/>
        <end position="66"/>
    </location>
</feature>
<proteinExistence type="predicted"/>
<evidence type="ECO:0000256" key="1">
    <source>
        <dbReference type="ARBA" id="ARBA00004141"/>
    </source>
</evidence>
<name>A0ABS9ZCV9_9HYPH</name>
<feature type="transmembrane region" description="Helical" evidence="5">
    <location>
        <begin position="146"/>
        <end position="165"/>
    </location>
</feature>
<dbReference type="InterPro" id="IPR003752">
    <property type="entry name" value="DiS_bond_form_DsbB/BdbC"/>
</dbReference>
<dbReference type="Gene3D" id="1.20.1550.10">
    <property type="entry name" value="DsbB-like"/>
    <property type="match status" value="1"/>
</dbReference>
<dbReference type="SUPFAM" id="SSF158442">
    <property type="entry name" value="DsbB-like"/>
    <property type="match status" value="1"/>
</dbReference>
<dbReference type="Pfam" id="PF02600">
    <property type="entry name" value="DsbB"/>
    <property type="match status" value="1"/>
</dbReference>
<keyword evidence="2 5" id="KW-0812">Transmembrane</keyword>
<dbReference type="PIRSF" id="PIRSF033913">
    <property type="entry name" value="S-S_format_DsbB"/>
    <property type="match status" value="1"/>
</dbReference>
<dbReference type="InterPro" id="IPR024199">
    <property type="entry name" value="Uncharacterised_DsbB"/>
</dbReference>
<keyword evidence="3 5" id="KW-1133">Transmembrane helix</keyword>
<sequence length="171" mass="17781">MTLFAKFRAALQPVTAAAVVFAAAAAALAGAWTFQALGFQPCELCLIERYPYYAALPLAAAAYFLARNAPPLAARLVLGLLAAIFVAGAGLAAYHAGVEWKFWPGPAGCTGNYVAPTSMEAFRAQLEKVHIVRCDVPALRILGLSLAGWNVPVSLAIALVALLGATAPKKA</sequence>
<evidence type="ECO:0000256" key="5">
    <source>
        <dbReference type="SAM" id="Phobius"/>
    </source>
</evidence>
<accession>A0ABS9ZCV9</accession>
<evidence type="ECO:0000256" key="2">
    <source>
        <dbReference type="ARBA" id="ARBA00022692"/>
    </source>
</evidence>
<organism evidence="6 7">
    <name type="scientific">Candidatus Rhodoblastus alkanivorans</name>
    <dbReference type="NCBI Taxonomy" id="2954117"/>
    <lineage>
        <taxon>Bacteria</taxon>
        <taxon>Pseudomonadati</taxon>
        <taxon>Pseudomonadota</taxon>
        <taxon>Alphaproteobacteria</taxon>
        <taxon>Hyphomicrobiales</taxon>
        <taxon>Rhodoblastaceae</taxon>
        <taxon>Rhodoblastus</taxon>
    </lineage>
</organism>